<evidence type="ECO:0000313" key="3">
    <source>
        <dbReference type="Proteomes" id="UP000005824"/>
    </source>
</evidence>
<feature type="chain" id="PRO_5002800442" evidence="1">
    <location>
        <begin position="20"/>
        <end position="140"/>
    </location>
</feature>
<proteinExistence type="predicted"/>
<accession>B4D4Y2</accession>
<protein>
    <submittedName>
        <fullName evidence="2">Uncharacterized protein</fullName>
    </submittedName>
</protein>
<keyword evidence="3" id="KW-1185">Reference proteome</keyword>
<feature type="signal peptide" evidence="1">
    <location>
        <begin position="1"/>
        <end position="19"/>
    </location>
</feature>
<evidence type="ECO:0000256" key="1">
    <source>
        <dbReference type="SAM" id="SignalP"/>
    </source>
</evidence>
<reference evidence="2 3" key="1">
    <citation type="journal article" date="2011" name="J. Bacteriol.">
        <title>Genome sequence of Chthoniobacter flavus Ellin428, an aerobic heterotrophic soil bacterium.</title>
        <authorList>
            <person name="Kant R."/>
            <person name="van Passel M.W."/>
            <person name="Palva A."/>
            <person name="Lucas S."/>
            <person name="Lapidus A."/>
            <person name="Glavina Del Rio T."/>
            <person name="Dalin E."/>
            <person name="Tice H."/>
            <person name="Bruce D."/>
            <person name="Goodwin L."/>
            <person name="Pitluck S."/>
            <person name="Larimer F.W."/>
            <person name="Land M.L."/>
            <person name="Hauser L."/>
            <person name="Sangwan P."/>
            <person name="de Vos W.M."/>
            <person name="Janssen P.H."/>
            <person name="Smidt H."/>
        </authorList>
    </citation>
    <scope>NUCLEOTIDE SEQUENCE [LARGE SCALE GENOMIC DNA]</scope>
    <source>
        <strain evidence="2 3">Ellin428</strain>
    </source>
</reference>
<gene>
    <name evidence="2" type="ORF">CfE428DRAFT_3970</name>
</gene>
<dbReference type="EMBL" id="ABVL01000012">
    <property type="protein sequence ID" value="EDY18585.1"/>
    <property type="molecule type" value="Genomic_DNA"/>
</dbReference>
<dbReference type="AlphaFoldDB" id="B4D4Y2"/>
<dbReference type="RefSeq" id="WP_006981295.1">
    <property type="nucleotide sequence ID" value="NZ_ABVL01000012.1"/>
</dbReference>
<keyword evidence="1" id="KW-0732">Signal</keyword>
<dbReference type="InParanoid" id="B4D4Y2"/>
<comment type="caution">
    <text evidence="2">The sequence shown here is derived from an EMBL/GenBank/DDBJ whole genome shotgun (WGS) entry which is preliminary data.</text>
</comment>
<evidence type="ECO:0000313" key="2">
    <source>
        <dbReference type="EMBL" id="EDY18585.1"/>
    </source>
</evidence>
<name>B4D4Y2_9BACT</name>
<dbReference type="Proteomes" id="UP000005824">
    <property type="component" value="Unassembled WGS sequence"/>
</dbReference>
<sequence length="140" mass="15064" precursor="true">MKSTILLLGLLAIVSQVSAEPPPHDAKPALTDYETVRTAETFSIGATGFAAKITPTETSLRKILLTPTAAEDCRKLTVAGTPAGQLYGLLGLKLLKDATYPAAAARYRFSRVEVSVTDACNLTRRPTFFVVQLIDQGRIK</sequence>
<organism evidence="2 3">
    <name type="scientific">Chthoniobacter flavus Ellin428</name>
    <dbReference type="NCBI Taxonomy" id="497964"/>
    <lineage>
        <taxon>Bacteria</taxon>
        <taxon>Pseudomonadati</taxon>
        <taxon>Verrucomicrobiota</taxon>
        <taxon>Spartobacteria</taxon>
        <taxon>Chthoniobacterales</taxon>
        <taxon>Chthoniobacteraceae</taxon>
        <taxon>Chthoniobacter</taxon>
    </lineage>
</organism>